<evidence type="ECO:0000313" key="3">
    <source>
        <dbReference type="EMBL" id="THV30615.1"/>
    </source>
</evidence>
<accession>A0A4S8PLD4</accession>
<keyword evidence="2" id="KW-0812">Transmembrane</keyword>
<dbReference type="RefSeq" id="WP_136528479.1">
    <property type="nucleotide sequence ID" value="NZ_STGX01000003.1"/>
</dbReference>
<dbReference type="Proteomes" id="UP000305792">
    <property type="component" value="Unassembled WGS sequence"/>
</dbReference>
<organism evidence="3 4">
    <name type="scientific">Glycomyces paridis</name>
    <dbReference type="NCBI Taxonomy" id="2126555"/>
    <lineage>
        <taxon>Bacteria</taxon>
        <taxon>Bacillati</taxon>
        <taxon>Actinomycetota</taxon>
        <taxon>Actinomycetes</taxon>
        <taxon>Glycomycetales</taxon>
        <taxon>Glycomycetaceae</taxon>
        <taxon>Glycomyces</taxon>
    </lineage>
</organism>
<feature type="compositionally biased region" description="Acidic residues" evidence="1">
    <location>
        <begin position="86"/>
        <end position="97"/>
    </location>
</feature>
<evidence type="ECO:0000256" key="1">
    <source>
        <dbReference type="SAM" id="MobiDB-lite"/>
    </source>
</evidence>
<dbReference type="Gene3D" id="2.120.10.30">
    <property type="entry name" value="TolB, C-terminal domain"/>
    <property type="match status" value="1"/>
</dbReference>
<dbReference type="AlphaFoldDB" id="A0A4S8PLD4"/>
<dbReference type="SUPFAM" id="SSF69304">
    <property type="entry name" value="Tricorn protease N-terminal domain"/>
    <property type="match status" value="1"/>
</dbReference>
<keyword evidence="2" id="KW-0472">Membrane</keyword>
<evidence type="ECO:0000313" key="4">
    <source>
        <dbReference type="Proteomes" id="UP000305792"/>
    </source>
</evidence>
<keyword evidence="2" id="KW-1133">Transmembrane helix</keyword>
<sequence>MPDSIRELLQGIAGDEPGPSRDLASGALGRARTIGRRRLAAGSIAAVCALALAGAGAAAFIGTRNADAVPPADDPTTFETGPVDDSTVETERPEDETVTTGCGVRPGDWGDNGYAFPGRGESEPAALAGDLPWRMLFHVTDAAQGERYTHEVRTGDGEEETTGLDVPRDYLFHPSPDGTRALTVDRGDMCSAAYVELNDYRYEGPDEFAFATEQVISVEPIHCPISWSPDSDKVLFHEPVGFENAKGYMLDVSTGELTELPEALACGAVWLPDGEFLWDGSSTVMRPDGSDATELPGLADHVIGGDDLWWPTGVSADGGEVCAQDYFEEEGDIDAWTCDFYVDTATGDELDLPVEGDTQQVVFLADGSMIELVDDGGVRTLYLVDPAGEIADERTLTGLLDGELELLSYLTG</sequence>
<keyword evidence="4" id="KW-1185">Reference proteome</keyword>
<evidence type="ECO:0000256" key="2">
    <source>
        <dbReference type="SAM" id="Phobius"/>
    </source>
</evidence>
<dbReference type="InterPro" id="IPR011042">
    <property type="entry name" value="6-blade_b-propeller_TolB-like"/>
</dbReference>
<feature type="transmembrane region" description="Helical" evidence="2">
    <location>
        <begin position="39"/>
        <end position="61"/>
    </location>
</feature>
<gene>
    <name evidence="3" type="ORF">E9998_04300</name>
</gene>
<comment type="caution">
    <text evidence="3">The sequence shown here is derived from an EMBL/GenBank/DDBJ whole genome shotgun (WGS) entry which is preliminary data.</text>
</comment>
<name>A0A4S8PLD4_9ACTN</name>
<proteinExistence type="predicted"/>
<reference evidence="3 4" key="1">
    <citation type="journal article" date="2018" name="Int. J. Syst. Evol. Microbiol.">
        <title>Glycomyces paridis sp. nov., isolated from the medicinal plant Paris polyphylla.</title>
        <authorList>
            <person name="Fang X.M."/>
            <person name="Bai J.L."/>
            <person name="Su J."/>
            <person name="Zhao L.L."/>
            <person name="Liu H.Y."/>
            <person name="Ma B.P."/>
            <person name="Zhang Y.Q."/>
            <person name="Yu L.Y."/>
        </authorList>
    </citation>
    <scope>NUCLEOTIDE SEQUENCE [LARGE SCALE GENOMIC DNA]</scope>
    <source>
        <strain evidence="3 4">CPCC 204357</strain>
    </source>
</reference>
<feature type="region of interest" description="Disordered" evidence="1">
    <location>
        <begin position="69"/>
        <end position="121"/>
    </location>
</feature>
<dbReference type="OrthoDB" id="5172861at2"/>
<dbReference type="EMBL" id="STGX01000003">
    <property type="protein sequence ID" value="THV30615.1"/>
    <property type="molecule type" value="Genomic_DNA"/>
</dbReference>
<protein>
    <submittedName>
        <fullName evidence="3">Uncharacterized protein</fullName>
    </submittedName>
</protein>